<protein>
    <submittedName>
        <fullName evidence="3">Uncharacterized protein</fullName>
    </submittedName>
</protein>
<comment type="caution">
    <text evidence="3">The sequence shown here is derived from an EMBL/GenBank/DDBJ whole genome shotgun (WGS) entry which is preliminary data.</text>
</comment>
<name>A0A4Z2I6E6_9TELE</name>
<sequence>MRRTAEVCCWFKWLCWASPSGSVVEELSSGLDLSSEEQRRPCTSPGPPSSLMLDVKVEEEEEVEEEDGSRRRPLLRRLRTRLHCWAKASRMRRFSTGQKINQKGFRVLYGPRCCRHIFGAQGPPSAGCIAPSIPSRVSQRGGWGCGVGTATC</sequence>
<gene>
    <name evidence="3" type="ORF">EYF80_016705</name>
</gene>
<keyword evidence="2" id="KW-0732">Signal</keyword>
<dbReference type="EMBL" id="SRLO01000129">
    <property type="protein sequence ID" value="TNN73035.1"/>
    <property type="molecule type" value="Genomic_DNA"/>
</dbReference>
<dbReference type="AlphaFoldDB" id="A0A4Z2I6E6"/>
<evidence type="ECO:0000256" key="1">
    <source>
        <dbReference type="SAM" id="MobiDB-lite"/>
    </source>
</evidence>
<dbReference type="Proteomes" id="UP000314294">
    <property type="component" value="Unassembled WGS sequence"/>
</dbReference>
<reference evidence="3 4" key="1">
    <citation type="submission" date="2019-03" db="EMBL/GenBank/DDBJ databases">
        <title>First draft genome of Liparis tanakae, snailfish: a comprehensive survey of snailfish specific genes.</title>
        <authorList>
            <person name="Kim W."/>
            <person name="Song I."/>
            <person name="Jeong J.-H."/>
            <person name="Kim D."/>
            <person name="Kim S."/>
            <person name="Ryu S."/>
            <person name="Song J.Y."/>
            <person name="Lee S.K."/>
        </authorList>
    </citation>
    <scope>NUCLEOTIDE SEQUENCE [LARGE SCALE GENOMIC DNA]</scope>
    <source>
        <tissue evidence="3">Muscle</tissue>
    </source>
</reference>
<accession>A0A4Z2I6E6</accession>
<proteinExistence type="predicted"/>
<feature type="signal peptide" evidence="2">
    <location>
        <begin position="1"/>
        <end position="17"/>
    </location>
</feature>
<evidence type="ECO:0000256" key="2">
    <source>
        <dbReference type="SAM" id="SignalP"/>
    </source>
</evidence>
<feature type="region of interest" description="Disordered" evidence="1">
    <location>
        <begin position="35"/>
        <end position="71"/>
    </location>
</feature>
<organism evidence="3 4">
    <name type="scientific">Liparis tanakae</name>
    <name type="common">Tanaka's snailfish</name>
    <dbReference type="NCBI Taxonomy" id="230148"/>
    <lineage>
        <taxon>Eukaryota</taxon>
        <taxon>Metazoa</taxon>
        <taxon>Chordata</taxon>
        <taxon>Craniata</taxon>
        <taxon>Vertebrata</taxon>
        <taxon>Euteleostomi</taxon>
        <taxon>Actinopterygii</taxon>
        <taxon>Neopterygii</taxon>
        <taxon>Teleostei</taxon>
        <taxon>Neoteleostei</taxon>
        <taxon>Acanthomorphata</taxon>
        <taxon>Eupercaria</taxon>
        <taxon>Perciformes</taxon>
        <taxon>Cottioidei</taxon>
        <taxon>Cottales</taxon>
        <taxon>Liparidae</taxon>
        <taxon>Liparis</taxon>
    </lineage>
</organism>
<keyword evidence="4" id="KW-1185">Reference proteome</keyword>
<feature type="compositionally biased region" description="Acidic residues" evidence="1">
    <location>
        <begin position="57"/>
        <end position="67"/>
    </location>
</feature>
<feature type="chain" id="PRO_5021395536" evidence="2">
    <location>
        <begin position="18"/>
        <end position="152"/>
    </location>
</feature>
<evidence type="ECO:0000313" key="3">
    <source>
        <dbReference type="EMBL" id="TNN73035.1"/>
    </source>
</evidence>
<evidence type="ECO:0000313" key="4">
    <source>
        <dbReference type="Proteomes" id="UP000314294"/>
    </source>
</evidence>